<protein>
    <submittedName>
        <fullName evidence="1">Uncharacterized protein</fullName>
    </submittedName>
</protein>
<organism evidence="1 2">
    <name type="scientific">Datura stramonium</name>
    <name type="common">Jimsonweed</name>
    <name type="synonym">Common thornapple</name>
    <dbReference type="NCBI Taxonomy" id="4076"/>
    <lineage>
        <taxon>Eukaryota</taxon>
        <taxon>Viridiplantae</taxon>
        <taxon>Streptophyta</taxon>
        <taxon>Embryophyta</taxon>
        <taxon>Tracheophyta</taxon>
        <taxon>Spermatophyta</taxon>
        <taxon>Magnoliopsida</taxon>
        <taxon>eudicotyledons</taxon>
        <taxon>Gunneridae</taxon>
        <taxon>Pentapetalae</taxon>
        <taxon>asterids</taxon>
        <taxon>lamiids</taxon>
        <taxon>Solanales</taxon>
        <taxon>Solanaceae</taxon>
        <taxon>Solanoideae</taxon>
        <taxon>Datureae</taxon>
        <taxon>Datura</taxon>
    </lineage>
</organism>
<comment type="caution">
    <text evidence="1">The sequence shown here is derived from an EMBL/GenBank/DDBJ whole genome shotgun (WGS) entry which is preliminary data.</text>
</comment>
<proteinExistence type="predicted"/>
<evidence type="ECO:0000313" key="1">
    <source>
        <dbReference type="EMBL" id="MCD9637623.1"/>
    </source>
</evidence>
<dbReference type="EMBL" id="JACEIK010002522">
    <property type="protein sequence ID" value="MCD9637623.1"/>
    <property type="molecule type" value="Genomic_DNA"/>
</dbReference>
<feature type="non-terminal residue" evidence="1">
    <location>
        <position position="72"/>
    </location>
</feature>
<sequence>RSSLLSPHCSPINQSPLFTPSRLHQFIADDSVLVVITPTPHLIIALHLGDLDAHAAVHRLYRSEPSFSGGQL</sequence>
<name>A0ABS8US90_DATST</name>
<accession>A0ABS8US90</accession>
<dbReference type="Proteomes" id="UP000823775">
    <property type="component" value="Unassembled WGS sequence"/>
</dbReference>
<keyword evidence="2" id="KW-1185">Reference proteome</keyword>
<reference evidence="1 2" key="1">
    <citation type="journal article" date="2021" name="BMC Genomics">
        <title>Datura genome reveals duplications of psychoactive alkaloid biosynthetic genes and high mutation rate following tissue culture.</title>
        <authorList>
            <person name="Rajewski A."/>
            <person name="Carter-House D."/>
            <person name="Stajich J."/>
            <person name="Litt A."/>
        </authorList>
    </citation>
    <scope>NUCLEOTIDE SEQUENCE [LARGE SCALE GENOMIC DNA]</scope>
    <source>
        <strain evidence="1">AR-01</strain>
    </source>
</reference>
<feature type="non-terminal residue" evidence="1">
    <location>
        <position position="1"/>
    </location>
</feature>
<evidence type="ECO:0000313" key="2">
    <source>
        <dbReference type="Proteomes" id="UP000823775"/>
    </source>
</evidence>
<gene>
    <name evidence="1" type="ORF">HAX54_021025</name>
</gene>